<gene>
    <name evidence="1" type="ORF">EYZ11_009090</name>
</gene>
<dbReference type="Gene3D" id="3.40.50.150">
    <property type="entry name" value="Vaccinia Virus protein VP39"/>
    <property type="match status" value="1"/>
</dbReference>
<organism evidence="1 2">
    <name type="scientific">Aspergillus tanneri</name>
    <dbReference type="NCBI Taxonomy" id="1220188"/>
    <lineage>
        <taxon>Eukaryota</taxon>
        <taxon>Fungi</taxon>
        <taxon>Dikarya</taxon>
        <taxon>Ascomycota</taxon>
        <taxon>Pezizomycotina</taxon>
        <taxon>Eurotiomycetes</taxon>
        <taxon>Eurotiomycetidae</taxon>
        <taxon>Eurotiales</taxon>
        <taxon>Aspergillaceae</taxon>
        <taxon>Aspergillus</taxon>
        <taxon>Aspergillus subgen. Circumdati</taxon>
    </lineage>
</organism>
<dbReference type="AlphaFoldDB" id="A0A4V6RQQ9"/>
<comment type="caution">
    <text evidence="1">The sequence shown here is derived from an EMBL/GenBank/DDBJ whole genome shotgun (WGS) entry which is preliminary data.</text>
</comment>
<name>A0A4V6RQQ9_9EURO</name>
<sequence length="209" mass="23222">MAGISVIKLLVDYEVFDAIPESEDISIVELSNKQDVDAGLLELFNLVTGMSSPLRHPVALVIQPKQANRVPIGLTFGHSDRARYDVLETVTYKSDMINRAMATREQLPTTEMYDFSWVGAAAQKRKLGSRSNIVNGGGRRQALRAILQGNLYIPAALFVLMDRVPAIRDAKHDDDSTLCHIQQVVRDFLGKQPMQSLSVISLLHCYKPS</sequence>
<dbReference type="Proteomes" id="UP000308092">
    <property type="component" value="Unassembled WGS sequence"/>
</dbReference>
<dbReference type="VEuPathDB" id="FungiDB:EYZ11_009090"/>
<evidence type="ECO:0000313" key="1">
    <source>
        <dbReference type="EMBL" id="THC91444.1"/>
    </source>
</evidence>
<keyword evidence="2" id="KW-1185">Reference proteome</keyword>
<evidence type="ECO:0000313" key="2">
    <source>
        <dbReference type="Proteomes" id="UP000308092"/>
    </source>
</evidence>
<dbReference type="InterPro" id="IPR029063">
    <property type="entry name" value="SAM-dependent_MTases_sf"/>
</dbReference>
<reference evidence="1 2" key="1">
    <citation type="submission" date="2019-03" db="EMBL/GenBank/DDBJ databases">
        <title>The genome sequence of a newly discovered highly antifungal drug resistant Aspergillus species, Aspergillus tanneri NIH 1004.</title>
        <authorList>
            <person name="Mounaud S."/>
            <person name="Singh I."/>
            <person name="Joardar V."/>
            <person name="Pakala S."/>
            <person name="Pakala S."/>
            <person name="Venepally P."/>
            <person name="Hoover J."/>
            <person name="Nierman W."/>
            <person name="Chung J."/>
            <person name="Losada L."/>
        </authorList>
    </citation>
    <scope>NUCLEOTIDE SEQUENCE [LARGE SCALE GENOMIC DNA]</scope>
    <source>
        <strain evidence="1 2">NIH1004</strain>
    </source>
</reference>
<dbReference type="EMBL" id="SOSA01000414">
    <property type="protein sequence ID" value="THC91444.1"/>
    <property type="molecule type" value="Genomic_DNA"/>
</dbReference>
<accession>A0A4V6RQQ9</accession>
<proteinExistence type="predicted"/>
<protein>
    <submittedName>
        <fullName evidence="1">Uncharacterized protein</fullName>
    </submittedName>
</protein>